<name>A0AA38FH60_TAXCH</name>
<comment type="caution">
    <text evidence="1">The sequence shown here is derived from an EMBL/GenBank/DDBJ whole genome shotgun (WGS) entry which is preliminary data.</text>
</comment>
<dbReference type="Proteomes" id="UP000824469">
    <property type="component" value="Unassembled WGS sequence"/>
</dbReference>
<organism evidence="1 2">
    <name type="scientific">Taxus chinensis</name>
    <name type="common">Chinese yew</name>
    <name type="synonym">Taxus wallichiana var. chinensis</name>
    <dbReference type="NCBI Taxonomy" id="29808"/>
    <lineage>
        <taxon>Eukaryota</taxon>
        <taxon>Viridiplantae</taxon>
        <taxon>Streptophyta</taxon>
        <taxon>Embryophyta</taxon>
        <taxon>Tracheophyta</taxon>
        <taxon>Spermatophyta</taxon>
        <taxon>Pinopsida</taxon>
        <taxon>Pinidae</taxon>
        <taxon>Conifers II</taxon>
        <taxon>Cupressales</taxon>
        <taxon>Taxaceae</taxon>
        <taxon>Taxus</taxon>
    </lineage>
</organism>
<evidence type="ECO:0000313" key="1">
    <source>
        <dbReference type="EMBL" id="KAH9301316.1"/>
    </source>
</evidence>
<evidence type="ECO:0000313" key="2">
    <source>
        <dbReference type="Proteomes" id="UP000824469"/>
    </source>
</evidence>
<dbReference type="EMBL" id="JAHRHJ020000009">
    <property type="protein sequence ID" value="KAH9301316.1"/>
    <property type="molecule type" value="Genomic_DNA"/>
</dbReference>
<protein>
    <submittedName>
        <fullName evidence="1">Uncharacterized protein</fullName>
    </submittedName>
</protein>
<sequence length="64" mass="7571">ISDMHEKNPGFMIDYVRYSRQLYERWCVEEFAKRKSMNLFNPVPLRAVDNANFAAILTGDQNQM</sequence>
<accession>A0AA38FH60</accession>
<reference evidence="1 2" key="1">
    <citation type="journal article" date="2021" name="Nat. Plants">
        <title>The Taxus genome provides insights into paclitaxel biosynthesis.</title>
        <authorList>
            <person name="Xiong X."/>
            <person name="Gou J."/>
            <person name="Liao Q."/>
            <person name="Li Y."/>
            <person name="Zhou Q."/>
            <person name="Bi G."/>
            <person name="Li C."/>
            <person name="Du R."/>
            <person name="Wang X."/>
            <person name="Sun T."/>
            <person name="Guo L."/>
            <person name="Liang H."/>
            <person name="Lu P."/>
            <person name="Wu Y."/>
            <person name="Zhang Z."/>
            <person name="Ro D.K."/>
            <person name="Shang Y."/>
            <person name="Huang S."/>
            <person name="Yan J."/>
        </authorList>
    </citation>
    <scope>NUCLEOTIDE SEQUENCE [LARGE SCALE GENOMIC DNA]</scope>
    <source>
        <strain evidence="1">Ta-2019</strain>
    </source>
</reference>
<gene>
    <name evidence="1" type="ORF">KI387_012899</name>
</gene>
<keyword evidence="2" id="KW-1185">Reference proteome</keyword>
<feature type="non-terminal residue" evidence="1">
    <location>
        <position position="1"/>
    </location>
</feature>
<dbReference type="AlphaFoldDB" id="A0AA38FH60"/>
<proteinExistence type="predicted"/>